<keyword evidence="2" id="KW-1133">Transmembrane helix</keyword>
<dbReference type="Proteomes" id="UP000037069">
    <property type="component" value="Unassembled WGS sequence"/>
</dbReference>
<evidence type="ECO:0000313" key="4">
    <source>
        <dbReference type="Proteomes" id="UP000037069"/>
    </source>
</evidence>
<gene>
    <name evidence="3" type="ORF">FF38_04325</name>
</gene>
<protein>
    <recommendedName>
        <fullName evidence="5">Transmembrane protein 164</fullName>
    </recommendedName>
</protein>
<dbReference type="EMBL" id="JRES01001654">
    <property type="protein sequence ID" value="KNC21115.1"/>
    <property type="molecule type" value="Genomic_DNA"/>
</dbReference>
<dbReference type="OrthoDB" id="17328at2759"/>
<keyword evidence="4" id="KW-1185">Reference proteome</keyword>
<feature type="region of interest" description="Disordered" evidence="1">
    <location>
        <begin position="335"/>
        <end position="356"/>
    </location>
</feature>
<name>A0A0L0BLW8_LUCCU</name>
<dbReference type="PANTHER" id="PTHR20948">
    <property type="entry name" value="TRANSMEMBRANE PROTEIN 164"/>
    <property type="match status" value="1"/>
</dbReference>
<evidence type="ECO:0000256" key="2">
    <source>
        <dbReference type="SAM" id="Phobius"/>
    </source>
</evidence>
<proteinExistence type="predicted"/>
<evidence type="ECO:0008006" key="5">
    <source>
        <dbReference type="Google" id="ProtNLM"/>
    </source>
</evidence>
<feature type="transmembrane region" description="Helical" evidence="2">
    <location>
        <begin position="71"/>
        <end position="89"/>
    </location>
</feature>
<keyword evidence="2" id="KW-0472">Membrane</keyword>
<sequence>MDWSWAVGGVTNETPRTMGPECENYMTDRRRWIEAVLFCILFTCIIKWATKRMEPIQIPDAKELEKPHSTTRLMLLIFMTFIFGIEMGFKLANRSVIFVLNPCHIQTLVQIYLLAAKPNKLTITLFRIQMNNLNGPVLAFVFPEVDCRTLPFEQATYWIQHAMLYVIPVYIIRTGAYQVEDIKDFNWAIIGVETQLIYHFGVLNFFSIRTGINLNHMLCAAESDPFQGDNYRIAAVIHESILCPILNKLTVLIFSTPKSIQYSTATVRNHMQQIKKHEQQQQQYTKLTANTTTTTTLHQNQPAISETKYFADERSRLATTTATTNLIHRKTANATDYQQHHHHHHSPQHQLQQHLPEHEAKVDTVFKGDYILEPDDMDMEVIDASSTSATTNANITAEYTMPTTKID</sequence>
<feature type="transmembrane region" description="Helical" evidence="2">
    <location>
        <begin position="32"/>
        <end position="50"/>
    </location>
</feature>
<dbReference type="InterPro" id="IPR026508">
    <property type="entry name" value="TMEM164"/>
</dbReference>
<accession>A0A0L0BLW8</accession>
<reference evidence="3 4" key="1">
    <citation type="journal article" date="2015" name="Nat. Commun.">
        <title>Lucilia cuprina genome unlocks parasitic fly biology to underpin future interventions.</title>
        <authorList>
            <person name="Anstead C.A."/>
            <person name="Korhonen P.K."/>
            <person name="Young N.D."/>
            <person name="Hall R.S."/>
            <person name="Jex A.R."/>
            <person name="Murali S.C."/>
            <person name="Hughes D.S."/>
            <person name="Lee S.F."/>
            <person name="Perry T."/>
            <person name="Stroehlein A.J."/>
            <person name="Ansell B.R."/>
            <person name="Breugelmans B."/>
            <person name="Hofmann A."/>
            <person name="Qu J."/>
            <person name="Dugan S."/>
            <person name="Lee S.L."/>
            <person name="Chao H."/>
            <person name="Dinh H."/>
            <person name="Han Y."/>
            <person name="Doddapaneni H.V."/>
            <person name="Worley K.C."/>
            <person name="Muzny D.M."/>
            <person name="Ioannidis P."/>
            <person name="Waterhouse R.M."/>
            <person name="Zdobnov E.M."/>
            <person name="James P.J."/>
            <person name="Bagnall N.H."/>
            <person name="Kotze A.C."/>
            <person name="Gibbs R.A."/>
            <person name="Richards S."/>
            <person name="Batterham P."/>
            <person name="Gasser R.B."/>
        </authorList>
    </citation>
    <scope>NUCLEOTIDE SEQUENCE [LARGE SCALE GENOMIC DNA]</scope>
    <source>
        <strain evidence="3 4">LS</strain>
        <tissue evidence="3">Full body</tissue>
    </source>
</reference>
<comment type="caution">
    <text evidence="3">The sequence shown here is derived from an EMBL/GenBank/DDBJ whole genome shotgun (WGS) entry which is preliminary data.</text>
</comment>
<dbReference type="AlphaFoldDB" id="A0A0L0BLW8"/>
<evidence type="ECO:0000313" key="3">
    <source>
        <dbReference type="EMBL" id="KNC21115.1"/>
    </source>
</evidence>
<keyword evidence="2" id="KW-0812">Transmembrane</keyword>
<dbReference type="Pfam" id="PF14808">
    <property type="entry name" value="TMEM164"/>
    <property type="match status" value="1"/>
</dbReference>
<evidence type="ECO:0000256" key="1">
    <source>
        <dbReference type="SAM" id="MobiDB-lite"/>
    </source>
</evidence>
<dbReference type="PANTHER" id="PTHR20948:SF2">
    <property type="entry name" value="TRANSMEMBRANE PROTEIN 164"/>
    <property type="match status" value="1"/>
</dbReference>
<dbReference type="STRING" id="7375.A0A0L0BLW8"/>
<organism evidence="3 4">
    <name type="scientific">Lucilia cuprina</name>
    <name type="common">Green bottle fly</name>
    <name type="synonym">Australian sheep blowfly</name>
    <dbReference type="NCBI Taxonomy" id="7375"/>
    <lineage>
        <taxon>Eukaryota</taxon>
        <taxon>Metazoa</taxon>
        <taxon>Ecdysozoa</taxon>
        <taxon>Arthropoda</taxon>
        <taxon>Hexapoda</taxon>
        <taxon>Insecta</taxon>
        <taxon>Pterygota</taxon>
        <taxon>Neoptera</taxon>
        <taxon>Endopterygota</taxon>
        <taxon>Diptera</taxon>
        <taxon>Brachycera</taxon>
        <taxon>Muscomorpha</taxon>
        <taxon>Oestroidea</taxon>
        <taxon>Calliphoridae</taxon>
        <taxon>Luciliinae</taxon>
        <taxon>Lucilia</taxon>
    </lineage>
</organism>
<dbReference type="OMA" id="FIYIMHG"/>